<dbReference type="AlphaFoldDB" id="A0A7R8CFW6"/>
<feature type="domain" description="Ribosome biogenesis protein BMS1/TSR1 C-terminal" evidence="1">
    <location>
        <begin position="1"/>
        <end position="25"/>
    </location>
</feature>
<gene>
    <name evidence="2" type="ORF">LSAA_3292</name>
</gene>
<dbReference type="Gene3D" id="2.170.120.12">
    <property type="entry name" value="DNA-directed RNA polymerase, insert domain"/>
    <property type="match status" value="1"/>
</dbReference>
<evidence type="ECO:0000313" key="2">
    <source>
        <dbReference type="EMBL" id="CAF2810197.1"/>
    </source>
</evidence>
<evidence type="ECO:0000259" key="1">
    <source>
        <dbReference type="Pfam" id="PF04950"/>
    </source>
</evidence>
<reference evidence="2" key="1">
    <citation type="submission" date="2021-02" db="EMBL/GenBank/DDBJ databases">
        <authorList>
            <person name="Bekaert M."/>
        </authorList>
    </citation>
    <scope>NUCLEOTIDE SEQUENCE</scope>
    <source>
        <strain evidence="2">IoA-00</strain>
    </source>
</reference>
<proteinExistence type="predicted"/>
<dbReference type="OrthoDB" id="119302at2759"/>
<dbReference type="InterPro" id="IPR036643">
    <property type="entry name" value="RNApol_insert_sf"/>
</dbReference>
<sequence length="212" mass="24820">MKCFFDAQLSQQDTVLMTLYKRVFPKWTYNPDLSNIEESSMSIDKDEFYTGSETLQLSKKKTPKMNEDNKIILKEFELINTSTAPDSKKKKNQQDIRRDFKKKFKIEVVQKKDKELEFDIIDEVLAHRLDEDGDQGRDTTTLEFELKVRCSKKKDYNSNSSETDPDAMFENHNVYSSYIKWIPNGFQTKKMSNVEAVGKTTFLSLSFVLDKN</sequence>
<dbReference type="InterPro" id="IPR007034">
    <property type="entry name" value="BMS1_TSR1_C"/>
</dbReference>
<accession>A0A7R8CFW6</accession>
<organism evidence="2 3">
    <name type="scientific">Lepeophtheirus salmonis</name>
    <name type="common">Salmon louse</name>
    <name type="synonym">Caligus salmonis</name>
    <dbReference type="NCBI Taxonomy" id="72036"/>
    <lineage>
        <taxon>Eukaryota</taxon>
        <taxon>Metazoa</taxon>
        <taxon>Ecdysozoa</taxon>
        <taxon>Arthropoda</taxon>
        <taxon>Crustacea</taxon>
        <taxon>Multicrustacea</taxon>
        <taxon>Hexanauplia</taxon>
        <taxon>Copepoda</taxon>
        <taxon>Siphonostomatoida</taxon>
        <taxon>Caligidae</taxon>
        <taxon>Lepeophtheirus</taxon>
    </lineage>
</organism>
<dbReference type="Pfam" id="PF04950">
    <property type="entry name" value="RIBIOP_C"/>
    <property type="match status" value="1"/>
</dbReference>
<keyword evidence="3" id="KW-1185">Reference proteome</keyword>
<protein>
    <submittedName>
        <fullName evidence="2">RPC40</fullName>
    </submittedName>
</protein>
<dbReference type="EMBL" id="HG994590">
    <property type="protein sequence ID" value="CAF2810197.1"/>
    <property type="molecule type" value="Genomic_DNA"/>
</dbReference>
<evidence type="ECO:0000313" key="3">
    <source>
        <dbReference type="Proteomes" id="UP000675881"/>
    </source>
</evidence>
<dbReference type="Proteomes" id="UP000675881">
    <property type="component" value="Chromosome 11"/>
</dbReference>
<name>A0A7R8CFW6_LEPSM</name>